<feature type="region of interest" description="Disordered" evidence="1">
    <location>
        <begin position="146"/>
        <end position="165"/>
    </location>
</feature>
<organism evidence="3 4">
    <name type="scientific">Seminavis robusta</name>
    <dbReference type="NCBI Taxonomy" id="568900"/>
    <lineage>
        <taxon>Eukaryota</taxon>
        <taxon>Sar</taxon>
        <taxon>Stramenopiles</taxon>
        <taxon>Ochrophyta</taxon>
        <taxon>Bacillariophyta</taxon>
        <taxon>Bacillariophyceae</taxon>
        <taxon>Bacillariophycidae</taxon>
        <taxon>Naviculales</taxon>
        <taxon>Naviculaceae</taxon>
        <taxon>Seminavis</taxon>
    </lineage>
</organism>
<proteinExistence type="predicted"/>
<feature type="region of interest" description="Disordered" evidence="1">
    <location>
        <begin position="182"/>
        <end position="212"/>
    </location>
</feature>
<keyword evidence="4" id="KW-1185">Reference proteome</keyword>
<evidence type="ECO:0000313" key="4">
    <source>
        <dbReference type="Proteomes" id="UP001153069"/>
    </source>
</evidence>
<name>A0A9N8HMX3_9STRA</name>
<evidence type="ECO:0000256" key="1">
    <source>
        <dbReference type="SAM" id="MobiDB-lite"/>
    </source>
</evidence>
<sequence>MKVLRFALLLALGAVAASSADAHMHGSQNEAVTVQVNESGALTSPETLHKDLEDLQKLLESFSLQPQDSQAAATASTQDGKTSIVPKLVEHFGVKVESICDALSRLEDSNQIPPEMEALVTYVKQQLLEANEQSKQVVSLLSQPRIGARNNSDDDKADDKESLELLAPPKWTGSRVLLEEEKEEMGHNGGAGHDGNHHHHKSSDREHLHQHYEKLRQHPKINKHFKAHEAMMTGDMDFVHRAMDDLKRHTGRFSEAETFSDKDGDENHRRLLDSNQRQCRRLVGCLEEWTLYDLVLFYYGPYVNDRGEIDDKVDVKDAAGHAGLEKHISVIRQYIKRVKNNNYPSGYCQTLLRQLHTNENKELFSIYHGPPVTKICRHQGTIKYVKLNEIRDKISPAIADNIFDDLVRCSGSLGDETFFNAAGPRVPISVLPDVHGKTRTNDGADHYKFQASSPMAGAHNGDQRIAYWQLEKYAPQCVERVNGYYKSLFNDFDPFIFKSDGASALDYPPVRIMTSRIMRRTYIGVGDDDAKPTYLCETGSASFTVCPSDNKVGVTSSVWANCYTGLKKYQVEGLFTGFNGEIRDNASTLTLGESVSVGLACAHAEKASKNPDKPKTAGWCCLDIPAEGKFFGKEYNCAWASDTCRKKAPVLAGFSSSACDAWSGTWCPYPRDCSELKTCITGEIAWAKRSNKHAYLGYLKTAPTIEDTNDNDICGDAREYFGFTRDYPLDDEICEDIQFLRNNRNFQNLDENYGSSSSGPAGEPPEDLELVEPQEPETLPEQFEHMQKAVDGMGITIWTLESVERISGHYECPSDMQGISANICASVKNVLVVIAATAVASMGLICDTLEREIPSIEDHQMMEIYYNVDAVFGNMEIMMKGINLARTDIFNLANPSRRLKAGHQVLGRFEGCDGIDQDNNGEIDECEEDISPPEIALPTELEYAVQFDRHGRETLHYAHNDQPFKGADEAMDYLRNNVVRVSDDCAASKDLELNLTLLDHSLNSCHSTIRAVPVHWCKGNSTLGHLMDVVVPVDHEAPDVVCGFRAASFKALSSDKKTLIIEEEEDYPMRLQDIGLYFGLEEECSDTVHVDVSVKSNEYADGLIAKALVSELNGTKIPKIFVSPSSCESQEGSFCVHSPFTKKRFYEISIRATDQAGWTGEDVCRVVVVPKEEEEGESNKELRGSSSSNLRSLVSQAEEETMFDIKTTERYVIDTVQFEWQKV</sequence>
<feature type="signal peptide" evidence="2">
    <location>
        <begin position="1"/>
        <end position="22"/>
    </location>
</feature>
<protein>
    <submittedName>
        <fullName evidence="3">Uncharacterized protein</fullName>
    </submittedName>
</protein>
<accession>A0A9N8HMX3</accession>
<gene>
    <name evidence="3" type="ORF">SEMRO_938_G222370.1</name>
</gene>
<feature type="compositionally biased region" description="Basic and acidic residues" evidence="1">
    <location>
        <begin position="151"/>
        <end position="163"/>
    </location>
</feature>
<reference evidence="3" key="1">
    <citation type="submission" date="2020-06" db="EMBL/GenBank/DDBJ databases">
        <authorList>
            <consortium name="Plant Systems Biology data submission"/>
        </authorList>
    </citation>
    <scope>NUCLEOTIDE SEQUENCE</scope>
    <source>
        <strain evidence="3">D6</strain>
    </source>
</reference>
<evidence type="ECO:0000313" key="3">
    <source>
        <dbReference type="EMBL" id="CAB9518485.1"/>
    </source>
</evidence>
<dbReference type="OrthoDB" id="57288at2759"/>
<dbReference type="Proteomes" id="UP001153069">
    <property type="component" value="Unassembled WGS sequence"/>
</dbReference>
<evidence type="ECO:0000256" key="2">
    <source>
        <dbReference type="SAM" id="SignalP"/>
    </source>
</evidence>
<dbReference type="EMBL" id="CAICTM010000936">
    <property type="protein sequence ID" value="CAB9518485.1"/>
    <property type="molecule type" value="Genomic_DNA"/>
</dbReference>
<feature type="compositionally biased region" description="Basic and acidic residues" evidence="1">
    <location>
        <begin position="203"/>
        <end position="212"/>
    </location>
</feature>
<comment type="caution">
    <text evidence="3">The sequence shown here is derived from an EMBL/GenBank/DDBJ whole genome shotgun (WGS) entry which is preliminary data.</text>
</comment>
<dbReference type="AlphaFoldDB" id="A0A9N8HMX3"/>
<feature type="chain" id="PRO_5040374825" evidence="2">
    <location>
        <begin position="23"/>
        <end position="1223"/>
    </location>
</feature>
<keyword evidence="2" id="KW-0732">Signal</keyword>